<sequence length="84" mass="9110">MNANKNNLLVNKSSQQKCFFALKASALQNGQNLGWNYFALTLITPAAKNFLCSATAQPRIVLPVFARSRSADTFGKTKTSSIGI</sequence>
<keyword evidence="2" id="KW-1185">Reference proteome</keyword>
<accession>A0ABP7Q106</accession>
<reference evidence="2" key="1">
    <citation type="journal article" date="2019" name="Int. J. Syst. Evol. Microbiol.">
        <title>The Global Catalogue of Microorganisms (GCM) 10K type strain sequencing project: providing services to taxonomists for standard genome sequencing and annotation.</title>
        <authorList>
            <consortium name="The Broad Institute Genomics Platform"/>
            <consortium name="The Broad Institute Genome Sequencing Center for Infectious Disease"/>
            <person name="Wu L."/>
            <person name="Ma J."/>
        </authorList>
    </citation>
    <scope>NUCLEOTIDE SEQUENCE [LARGE SCALE GENOMIC DNA]</scope>
    <source>
        <strain evidence="2">JCM 16601</strain>
    </source>
</reference>
<name>A0ABP7Q106_9SPHI</name>
<dbReference type="RefSeq" id="WP_259087786.1">
    <property type="nucleotide sequence ID" value="NZ_BAAAZC010000019.1"/>
</dbReference>
<evidence type="ECO:0000313" key="1">
    <source>
        <dbReference type="EMBL" id="GAA3974522.1"/>
    </source>
</evidence>
<protein>
    <submittedName>
        <fullName evidence="1">Uncharacterized protein</fullName>
    </submittedName>
</protein>
<proteinExistence type="predicted"/>
<organism evidence="1 2">
    <name type="scientific">Mucilaginibacter dorajii</name>
    <dbReference type="NCBI Taxonomy" id="692994"/>
    <lineage>
        <taxon>Bacteria</taxon>
        <taxon>Pseudomonadati</taxon>
        <taxon>Bacteroidota</taxon>
        <taxon>Sphingobacteriia</taxon>
        <taxon>Sphingobacteriales</taxon>
        <taxon>Sphingobacteriaceae</taxon>
        <taxon>Mucilaginibacter</taxon>
    </lineage>
</organism>
<dbReference type="Proteomes" id="UP001500742">
    <property type="component" value="Unassembled WGS sequence"/>
</dbReference>
<dbReference type="EMBL" id="BAAAZC010000019">
    <property type="protein sequence ID" value="GAA3974522.1"/>
    <property type="molecule type" value="Genomic_DNA"/>
</dbReference>
<comment type="caution">
    <text evidence="1">The sequence shown here is derived from an EMBL/GenBank/DDBJ whole genome shotgun (WGS) entry which is preliminary data.</text>
</comment>
<gene>
    <name evidence="1" type="ORF">GCM10022210_26100</name>
</gene>
<evidence type="ECO:0000313" key="2">
    <source>
        <dbReference type="Proteomes" id="UP001500742"/>
    </source>
</evidence>